<proteinExistence type="predicted"/>
<evidence type="ECO:0000256" key="1">
    <source>
        <dbReference type="SAM" id="MobiDB-lite"/>
    </source>
</evidence>
<comment type="caution">
    <text evidence="2">The sequence shown here is derived from an EMBL/GenBank/DDBJ whole genome shotgun (WGS) entry which is preliminary data.</text>
</comment>
<protein>
    <submittedName>
        <fullName evidence="2">Uncharacterized protein</fullName>
    </submittedName>
</protein>
<sequence length="152" mass="16940">MVRKPQRKSNKQGQNAPRGNSGHGNVGESLGIEQDSDRGVQQGRPLQTQRIRTRLSKSRVMNPNPDVNRTTSRKKGVCQDEFKKHVRTHKPQLVALLESHLSGERAEECTSVKADLKAALCGLKMARDLGLKMIWLRADIMIMVGMLRGNSS</sequence>
<dbReference type="AlphaFoldDB" id="A0A9Q1Q8E4"/>
<accession>A0A9Q1Q8E4</accession>
<evidence type="ECO:0000313" key="3">
    <source>
        <dbReference type="Proteomes" id="UP001153076"/>
    </source>
</evidence>
<name>A0A9Q1Q8E4_9CARY</name>
<feature type="compositionally biased region" description="Polar residues" evidence="1">
    <location>
        <begin position="59"/>
        <end position="70"/>
    </location>
</feature>
<feature type="region of interest" description="Disordered" evidence="1">
    <location>
        <begin position="1"/>
        <end position="76"/>
    </location>
</feature>
<organism evidence="2 3">
    <name type="scientific">Carnegiea gigantea</name>
    <dbReference type="NCBI Taxonomy" id="171969"/>
    <lineage>
        <taxon>Eukaryota</taxon>
        <taxon>Viridiplantae</taxon>
        <taxon>Streptophyta</taxon>
        <taxon>Embryophyta</taxon>
        <taxon>Tracheophyta</taxon>
        <taxon>Spermatophyta</taxon>
        <taxon>Magnoliopsida</taxon>
        <taxon>eudicotyledons</taxon>
        <taxon>Gunneridae</taxon>
        <taxon>Pentapetalae</taxon>
        <taxon>Caryophyllales</taxon>
        <taxon>Cactineae</taxon>
        <taxon>Cactaceae</taxon>
        <taxon>Cactoideae</taxon>
        <taxon>Echinocereeae</taxon>
        <taxon>Carnegiea</taxon>
    </lineage>
</organism>
<keyword evidence="3" id="KW-1185">Reference proteome</keyword>
<feature type="compositionally biased region" description="Basic residues" evidence="1">
    <location>
        <begin position="1"/>
        <end position="10"/>
    </location>
</feature>
<evidence type="ECO:0000313" key="2">
    <source>
        <dbReference type="EMBL" id="KAJ8432001.1"/>
    </source>
</evidence>
<dbReference type="Proteomes" id="UP001153076">
    <property type="component" value="Unassembled WGS sequence"/>
</dbReference>
<dbReference type="EMBL" id="JAKOGI010000646">
    <property type="protein sequence ID" value="KAJ8432001.1"/>
    <property type="molecule type" value="Genomic_DNA"/>
</dbReference>
<gene>
    <name evidence="2" type="ORF">Cgig2_027004</name>
</gene>
<reference evidence="2" key="1">
    <citation type="submission" date="2022-04" db="EMBL/GenBank/DDBJ databases">
        <title>Carnegiea gigantea Genome sequencing and assembly v2.</title>
        <authorList>
            <person name="Copetti D."/>
            <person name="Sanderson M.J."/>
            <person name="Burquez A."/>
            <person name="Wojciechowski M.F."/>
        </authorList>
    </citation>
    <scope>NUCLEOTIDE SEQUENCE</scope>
    <source>
        <strain evidence="2">SGP5-SGP5p</strain>
        <tissue evidence="2">Aerial part</tissue>
    </source>
</reference>